<dbReference type="Proteomes" id="UP000541535">
    <property type="component" value="Unassembled WGS sequence"/>
</dbReference>
<proteinExistence type="predicted"/>
<keyword evidence="2" id="KW-1185">Reference proteome</keyword>
<evidence type="ECO:0000313" key="2">
    <source>
        <dbReference type="Proteomes" id="UP000541535"/>
    </source>
</evidence>
<dbReference type="Pfam" id="PF05489">
    <property type="entry name" value="Phage_tail_X"/>
    <property type="match status" value="1"/>
</dbReference>
<reference evidence="1 2" key="1">
    <citation type="submission" date="2020-08" db="EMBL/GenBank/DDBJ databases">
        <title>Genomic Encyclopedia of Type Strains, Phase III (KMG-III): the genomes of soil and plant-associated and newly described type strains.</title>
        <authorList>
            <person name="Whitman W."/>
        </authorList>
    </citation>
    <scope>NUCLEOTIDE SEQUENCE [LARGE SCALE GENOMIC DNA]</scope>
    <source>
        <strain evidence="1 2">CECT 8897</strain>
    </source>
</reference>
<sequence>MATIIRTCDGDVLDRICHAHYGFMAGTVEAVYEANPGLAAQAQPYAAGLLIRMPELAPPRRDSIQLWS</sequence>
<dbReference type="RefSeq" id="WP_183440499.1">
    <property type="nucleotide sequence ID" value="NZ_JACHXD010000003.1"/>
</dbReference>
<evidence type="ECO:0000313" key="1">
    <source>
        <dbReference type="EMBL" id="MBB3118614.1"/>
    </source>
</evidence>
<gene>
    <name evidence="1" type="ORF">FHS03_001645</name>
</gene>
<protein>
    <submittedName>
        <fullName evidence="1">Phage tail protein X</fullName>
    </submittedName>
</protein>
<dbReference type="AlphaFoldDB" id="A0A7W5B8R3"/>
<organism evidence="1 2">
    <name type="scientific">Pseudoduganella violacea</name>
    <dbReference type="NCBI Taxonomy" id="1715466"/>
    <lineage>
        <taxon>Bacteria</taxon>
        <taxon>Pseudomonadati</taxon>
        <taxon>Pseudomonadota</taxon>
        <taxon>Betaproteobacteria</taxon>
        <taxon>Burkholderiales</taxon>
        <taxon>Oxalobacteraceae</taxon>
        <taxon>Telluria group</taxon>
        <taxon>Pseudoduganella</taxon>
    </lineage>
</organism>
<dbReference type="InterPro" id="IPR008861">
    <property type="entry name" value="GpX-like"/>
</dbReference>
<dbReference type="EMBL" id="JACHXD010000003">
    <property type="protein sequence ID" value="MBB3118614.1"/>
    <property type="molecule type" value="Genomic_DNA"/>
</dbReference>
<accession>A0A7W5B8R3</accession>
<comment type="caution">
    <text evidence="1">The sequence shown here is derived from an EMBL/GenBank/DDBJ whole genome shotgun (WGS) entry which is preliminary data.</text>
</comment>
<name>A0A7W5B8R3_9BURK</name>